<dbReference type="NCBIfam" id="TIGR01785">
    <property type="entry name" value="TonB-hemin"/>
    <property type="match status" value="1"/>
</dbReference>
<keyword evidence="7 12" id="KW-0798">TonB box</keyword>
<dbReference type="InterPro" id="IPR037066">
    <property type="entry name" value="Plug_dom_sf"/>
</dbReference>
<dbReference type="NCBIfam" id="TIGR01786">
    <property type="entry name" value="TonB-hemlactrns"/>
    <property type="match status" value="1"/>
</dbReference>
<evidence type="ECO:0000313" key="17">
    <source>
        <dbReference type="EMBL" id="MFC4200448.1"/>
    </source>
</evidence>
<dbReference type="InterPro" id="IPR039426">
    <property type="entry name" value="TonB-dep_rcpt-like"/>
</dbReference>
<evidence type="ECO:0000256" key="1">
    <source>
        <dbReference type="ARBA" id="ARBA00004571"/>
    </source>
</evidence>
<evidence type="ECO:0000313" key="18">
    <source>
        <dbReference type="Proteomes" id="UP001595848"/>
    </source>
</evidence>
<dbReference type="InterPro" id="IPR012910">
    <property type="entry name" value="Plug_dom"/>
</dbReference>
<dbReference type="InterPro" id="IPR011276">
    <property type="entry name" value="TonB_haem/Hb_rcpt"/>
</dbReference>
<keyword evidence="6 14" id="KW-0732">Signal</keyword>
<evidence type="ECO:0000256" key="11">
    <source>
        <dbReference type="PROSITE-ProRule" id="PRU01360"/>
    </source>
</evidence>
<dbReference type="InterPro" id="IPR010949">
    <property type="entry name" value="TonB_Hb/transfer/lactofer_rcpt"/>
</dbReference>
<evidence type="ECO:0000256" key="14">
    <source>
        <dbReference type="SAM" id="SignalP"/>
    </source>
</evidence>
<dbReference type="SUPFAM" id="SSF56935">
    <property type="entry name" value="Porins"/>
    <property type="match status" value="1"/>
</dbReference>
<evidence type="ECO:0000256" key="6">
    <source>
        <dbReference type="ARBA" id="ARBA00022729"/>
    </source>
</evidence>
<dbReference type="InterPro" id="IPR036942">
    <property type="entry name" value="Beta-barrel_TonB_sf"/>
</dbReference>
<comment type="subcellular location">
    <subcellularLocation>
        <location evidence="1 11">Cell outer membrane</location>
        <topology evidence="1 11">Multi-pass membrane protein</topology>
    </subcellularLocation>
</comment>
<keyword evidence="4 11" id="KW-1134">Transmembrane beta strand</keyword>
<feature type="compositionally biased region" description="Polar residues" evidence="13">
    <location>
        <begin position="476"/>
        <end position="487"/>
    </location>
</feature>
<evidence type="ECO:0000256" key="12">
    <source>
        <dbReference type="RuleBase" id="RU003357"/>
    </source>
</evidence>
<protein>
    <submittedName>
        <fullName evidence="17">TonB-dependent hemoglobin/transferrin/lactoferrin family receptor</fullName>
    </submittedName>
</protein>
<evidence type="ECO:0000256" key="4">
    <source>
        <dbReference type="ARBA" id="ARBA00022452"/>
    </source>
</evidence>
<dbReference type="EMBL" id="JBHSBV010000002">
    <property type="protein sequence ID" value="MFC4200448.1"/>
    <property type="molecule type" value="Genomic_DNA"/>
</dbReference>
<dbReference type="RefSeq" id="WP_246600506.1">
    <property type="nucleotide sequence ID" value="NZ_JAHTBN010000003.1"/>
</dbReference>
<reference evidence="18" key="1">
    <citation type="journal article" date="2019" name="Int. J. Syst. Evol. Microbiol.">
        <title>The Global Catalogue of Microorganisms (GCM) 10K type strain sequencing project: providing services to taxonomists for standard genome sequencing and annotation.</title>
        <authorList>
            <consortium name="The Broad Institute Genomics Platform"/>
            <consortium name="The Broad Institute Genome Sequencing Center for Infectious Disease"/>
            <person name="Wu L."/>
            <person name="Ma J."/>
        </authorList>
    </citation>
    <scope>NUCLEOTIDE SEQUENCE [LARGE SCALE GENOMIC DNA]</scope>
    <source>
        <strain evidence="18">LMG 24813</strain>
    </source>
</reference>
<dbReference type="PANTHER" id="PTHR30069:SF29">
    <property type="entry name" value="HEMOGLOBIN AND HEMOGLOBIN-HAPTOGLOBIN-BINDING PROTEIN 1-RELATED"/>
    <property type="match status" value="1"/>
</dbReference>
<evidence type="ECO:0000256" key="7">
    <source>
        <dbReference type="ARBA" id="ARBA00023077"/>
    </source>
</evidence>
<evidence type="ECO:0000256" key="10">
    <source>
        <dbReference type="ARBA" id="ARBA00023237"/>
    </source>
</evidence>
<gene>
    <name evidence="17" type="ORF">ACFOY1_05735</name>
</gene>
<dbReference type="InterPro" id="IPR000531">
    <property type="entry name" value="Beta-barrel_TonB"/>
</dbReference>
<evidence type="ECO:0000256" key="8">
    <source>
        <dbReference type="ARBA" id="ARBA00023136"/>
    </source>
</evidence>
<feature type="region of interest" description="Disordered" evidence="13">
    <location>
        <begin position="473"/>
        <end position="495"/>
    </location>
</feature>
<organism evidence="17 18">
    <name type="scientific">Candidimonas humi</name>
    <dbReference type="NCBI Taxonomy" id="683355"/>
    <lineage>
        <taxon>Bacteria</taxon>
        <taxon>Pseudomonadati</taxon>
        <taxon>Pseudomonadota</taxon>
        <taxon>Betaproteobacteria</taxon>
        <taxon>Burkholderiales</taxon>
        <taxon>Alcaligenaceae</taxon>
        <taxon>Candidimonas</taxon>
    </lineage>
</organism>
<dbReference type="Gene3D" id="2.40.170.20">
    <property type="entry name" value="TonB-dependent receptor, beta-barrel domain"/>
    <property type="match status" value="1"/>
</dbReference>
<keyword evidence="9 17" id="KW-0675">Receptor</keyword>
<evidence type="ECO:0000259" key="15">
    <source>
        <dbReference type="Pfam" id="PF00593"/>
    </source>
</evidence>
<keyword evidence="8 11" id="KW-0472">Membrane</keyword>
<dbReference type="Gene3D" id="2.170.130.10">
    <property type="entry name" value="TonB-dependent receptor, plug domain"/>
    <property type="match status" value="1"/>
</dbReference>
<dbReference type="PANTHER" id="PTHR30069">
    <property type="entry name" value="TONB-DEPENDENT OUTER MEMBRANE RECEPTOR"/>
    <property type="match status" value="1"/>
</dbReference>
<keyword evidence="18" id="KW-1185">Reference proteome</keyword>
<comment type="caution">
    <text evidence="17">The sequence shown here is derived from an EMBL/GenBank/DDBJ whole genome shotgun (WGS) entry which is preliminary data.</text>
</comment>
<dbReference type="CDD" id="cd01347">
    <property type="entry name" value="ligand_gated_channel"/>
    <property type="match status" value="1"/>
</dbReference>
<feature type="domain" description="TonB-dependent receptor-like beta-barrel" evidence="15">
    <location>
        <begin position="253"/>
        <end position="730"/>
    </location>
</feature>
<keyword evidence="10 11" id="KW-0998">Cell outer membrane</keyword>
<evidence type="ECO:0000256" key="2">
    <source>
        <dbReference type="ARBA" id="ARBA00009810"/>
    </source>
</evidence>
<feature type="chain" id="PRO_5045337682" evidence="14">
    <location>
        <begin position="25"/>
        <end position="771"/>
    </location>
</feature>
<proteinExistence type="inferred from homology"/>
<dbReference type="PROSITE" id="PS52016">
    <property type="entry name" value="TONB_DEPENDENT_REC_3"/>
    <property type="match status" value="1"/>
</dbReference>
<dbReference type="Pfam" id="PF07715">
    <property type="entry name" value="Plug"/>
    <property type="match status" value="1"/>
</dbReference>
<evidence type="ECO:0000259" key="16">
    <source>
        <dbReference type="Pfam" id="PF07715"/>
    </source>
</evidence>
<feature type="domain" description="TonB-dependent receptor plug" evidence="16">
    <location>
        <begin position="55"/>
        <end position="154"/>
    </location>
</feature>
<name>A0ABV8NXA3_9BURK</name>
<comment type="similarity">
    <text evidence="2 11 12">Belongs to the TonB-dependent receptor family.</text>
</comment>
<accession>A0ABV8NXA3</accession>
<feature type="signal peptide" evidence="14">
    <location>
        <begin position="1"/>
        <end position="24"/>
    </location>
</feature>
<evidence type="ECO:0000256" key="5">
    <source>
        <dbReference type="ARBA" id="ARBA00022692"/>
    </source>
</evidence>
<evidence type="ECO:0000256" key="3">
    <source>
        <dbReference type="ARBA" id="ARBA00022448"/>
    </source>
</evidence>
<dbReference type="Pfam" id="PF00593">
    <property type="entry name" value="TonB_dep_Rec_b-barrel"/>
    <property type="match status" value="1"/>
</dbReference>
<evidence type="ECO:0000256" key="9">
    <source>
        <dbReference type="ARBA" id="ARBA00023170"/>
    </source>
</evidence>
<evidence type="ECO:0000256" key="13">
    <source>
        <dbReference type="SAM" id="MobiDB-lite"/>
    </source>
</evidence>
<dbReference type="Proteomes" id="UP001595848">
    <property type="component" value="Unassembled WGS sequence"/>
</dbReference>
<keyword evidence="3 11" id="KW-0813">Transport</keyword>
<sequence>MASGKSAVWWGGALLMVLAAPGVAQVETVPPADNAVAVPSLAPVTVQGQVLQTALPEGATVTTRAQLDDRSIDSWEDLSRRGEPGVNFNRQNNSVNLRGLDGDRVATTLDGVPLPWLTDGARGVQGGLNTIDFNTLSAIDVLRGPNAARSGALAGALALRSLMPADVLEPGRDFGALLKSGYDSADDSIGADAALAGRVGEGTSWLLQAGQRRGHELQNMADRGGYGAQRDQPNPETYKQQNARLVLQHEWSGGHTLSLSGDTFRRQSTIDMRTEQGTGEDFRIGHDTTNEELARDRVMLDYGYRAPQGHAPLDEAAVKLYWQRMRLDTSNDGLHNTDARAYIIPGDPFRYGYPSGLYGRDNSIQESGFGLQASAAGHLDGALAQHWSVGAQWYGNRTEQLSDGYDNCPTLPPGLPAIFGPRTCDFLHSNQADMPRVAGNQWALWAQDELSWADGRYGLTPALRFDAYRQKPENGGSYSNNPNSDVESLSSSSGQRLSPSLLAKFRPRDDVTLYAKYGYGFKAPSATQLYLNYGGPGTYLSVGNPNLKPETSHGWELGVEAGDAELGGRLSFYDNRYRNFIEDVPLTATSPEWQQAWNGLYPLGVTGYVNRARVRIYGAELSGHWKFMPGWHVRGSLAWADGRDQETGQHLNSVAPLKLIAAVGYDTEHWGAEGSVTAARRRGQVEYPQATADAPYADFQAPGYGLLDLTAWWKPAAAKGLRVQAGIYNVFDKKYWNALDVPTAGSSAIPLPVDTYTQPGRSLRVALTYRY</sequence>
<keyword evidence="5 11" id="KW-0812">Transmembrane</keyword>